<dbReference type="EMBL" id="WIUZ02000003">
    <property type="protein sequence ID" value="KAF9789729.1"/>
    <property type="molecule type" value="Genomic_DNA"/>
</dbReference>
<sequence>MGLGTKNSLADSDADTSIVKNDGIGNAETTAHKFRKLWHWQGPRVERHAAFSWKPHVTLIFRGSISDQSSNLPSEKLEQHWPGSLRNANHIYEIPGTLVPGLVEQNYKRHRQRQDFTNYKRHCQQQDFSMAAINLHGFLDQSCVRISFDPSQLWCLISGANGRVVLADELVVGICTMATGSSRQPGWDPPSKWG</sequence>
<protein>
    <submittedName>
        <fullName evidence="1">Uncharacterized protein</fullName>
    </submittedName>
</protein>
<name>A0A9P6HP89_9AGAM</name>
<accession>A0A9P6HP89</accession>
<proteinExistence type="predicted"/>
<evidence type="ECO:0000313" key="1">
    <source>
        <dbReference type="EMBL" id="KAF9789729.1"/>
    </source>
</evidence>
<dbReference type="Proteomes" id="UP000736335">
    <property type="component" value="Unassembled WGS sequence"/>
</dbReference>
<reference evidence="1" key="2">
    <citation type="submission" date="2020-11" db="EMBL/GenBank/DDBJ databases">
        <authorList>
            <consortium name="DOE Joint Genome Institute"/>
            <person name="Kuo A."/>
            <person name="Miyauchi S."/>
            <person name="Kiss E."/>
            <person name="Drula E."/>
            <person name="Kohler A."/>
            <person name="Sanchez-Garcia M."/>
            <person name="Andreopoulos B."/>
            <person name="Barry K.W."/>
            <person name="Bonito G."/>
            <person name="Buee M."/>
            <person name="Carver A."/>
            <person name="Chen C."/>
            <person name="Cichocki N."/>
            <person name="Clum A."/>
            <person name="Culley D."/>
            <person name="Crous P.W."/>
            <person name="Fauchery L."/>
            <person name="Girlanda M."/>
            <person name="Hayes R."/>
            <person name="Keri Z."/>
            <person name="Labutti K."/>
            <person name="Lipzen A."/>
            <person name="Lombard V."/>
            <person name="Magnuson J."/>
            <person name="Maillard F."/>
            <person name="Morin E."/>
            <person name="Murat C."/>
            <person name="Nolan M."/>
            <person name="Ohm R."/>
            <person name="Pangilinan J."/>
            <person name="Pereira M."/>
            <person name="Perotto S."/>
            <person name="Peter M."/>
            <person name="Riley R."/>
            <person name="Sitrit Y."/>
            <person name="Stielow B."/>
            <person name="Szollosi G."/>
            <person name="Zifcakova L."/>
            <person name="Stursova M."/>
            <person name="Spatafora J.W."/>
            <person name="Tedersoo L."/>
            <person name="Vaario L.-M."/>
            <person name="Yamada A."/>
            <person name="Yan M."/>
            <person name="Wang P."/>
            <person name="Xu J."/>
            <person name="Bruns T."/>
            <person name="Baldrian P."/>
            <person name="Vilgalys R."/>
            <person name="Henrissat B."/>
            <person name="Grigoriev I.V."/>
            <person name="Hibbett D."/>
            <person name="Nagy L.G."/>
            <person name="Martin F.M."/>
        </authorList>
    </citation>
    <scope>NUCLEOTIDE SEQUENCE</scope>
    <source>
        <strain evidence="1">UH-Tt-Lm1</strain>
    </source>
</reference>
<keyword evidence="2" id="KW-1185">Reference proteome</keyword>
<comment type="caution">
    <text evidence="1">The sequence shown here is derived from an EMBL/GenBank/DDBJ whole genome shotgun (WGS) entry which is preliminary data.</text>
</comment>
<evidence type="ECO:0000313" key="2">
    <source>
        <dbReference type="Proteomes" id="UP000736335"/>
    </source>
</evidence>
<gene>
    <name evidence="1" type="ORF">BJ322DRAFT_1018316</name>
</gene>
<reference evidence="1" key="1">
    <citation type="journal article" date="2020" name="Nat. Commun.">
        <title>Large-scale genome sequencing of mycorrhizal fungi provides insights into the early evolution of symbiotic traits.</title>
        <authorList>
            <person name="Miyauchi S."/>
            <person name="Kiss E."/>
            <person name="Kuo A."/>
            <person name="Drula E."/>
            <person name="Kohler A."/>
            <person name="Sanchez-Garcia M."/>
            <person name="Morin E."/>
            <person name="Andreopoulos B."/>
            <person name="Barry K.W."/>
            <person name="Bonito G."/>
            <person name="Buee M."/>
            <person name="Carver A."/>
            <person name="Chen C."/>
            <person name="Cichocki N."/>
            <person name="Clum A."/>
            <person name="Culley D."/>
            <person name="Crous P.W."/>
            <person name="Fauchery L."/>
            <person name="Girlanda M."/>
            <person name="Hayes R.D."/>
            <person name="Keri Z."/>
            <person name="LaButti K."/>
            <person name="Lipzen A."/>
            <person name="Lombard V."/>
            <person name="Magnuson J."/>
            <person name="Maillard F."/>
            <person name="Murat C."/>
            <person name="Nolan M."/>
            <person name="Ohm R.A."/>
            <person name="Pangilinan J."/>
            <person name="Pereira M.F."/>
            <person name="Perotto S."/>
            <person name="Peter M."/>
            <person name="Pfister S."/>
            <person name="Riley R."/>
            <person name="Sitrit Y."/>
            <person name="Stielow J.B."/>
            <person name="Szollosi G."/>
            <person name="Zifcakova L."/>
            <person name="Stursova M."/>
            <person name="Spatafora J.W."/>
            <person name="Tedersoo L."/>
            <person name="Vaario L.M."/>
            <person name="Yamada A."/>
            <person name="Yan M."/>
            <person name="Wang P."/>
            <person name="Xu J."/>
            <person name="Bruns T."/>
            <person name="Baldrian P."/>
            <person name="Vilgalys R."/>
            <person name="Dunand C."/>
            <person name="Henrissat B."/>
            <person name="Grigoriev I.V."/>
            <person name="Hibbett D."/>
            <person name="Nagy L.G."/>
            <person name="Martin F.M."/>
        </authorList>
    </citation>
    <scope>NUCLEOTIDE SEQUENCE</scope>
    <source>
        <strain evidence="1">UH-Tt-Lm1</strain>
    </source>
</reference>
<organism evidence="1 2">
    <name type="scientific">Thelephora terrestris</name>
    <dbReference type="NCBI Taxonomy" id="56493"/>
    <lineage>
        <taxon>Eukaryota</taxon>
        <taxon>Fungi</taxon>
        <taxon>Dikarya</taxon>
        <taxon>Basidiomycota</taxon>
        <taxon>Agaricomycotina</taxon>
        <taxon>Agaricomycetes</taxon>
        <taxon>Thelephorales</taxon>
        <taxon>Thelephoraceae</taxon>
        <taxon>Thelephora</taxon>
    </lineage>
</organism>
<dbReference type="AlphaFoldDB" id="A0A9P6HP89"/>